<proteinExistence type="inferred from homology"/>
<evidence type="ECO:0000256" key="1">
    <source>
        <dbReference type="ARBA" id="ARBA00006484"/>
    </source>
</evidence>
<dbReference type="FunFam" id="3.40.50.720:FF:000084">
    <property type="entry name" value="Short-chain dehydrogenase reductase"/>
    <property type="match status" value="1"/>
</dbReference>
<sequence>MQPVVLISGVLGGIGGAVREHFLQAGWQVFGTDLDDAALAALQADGRLAGYHAADLRRTGAAREVVAAAATLGRLDALVNCAGVWREGPAETFSEEDFDLVLDVNLKASFFLCAAAIPALRETRGAIVNLSSDAGRQGNRNAAVYCASKGAVTLMTKALALDLAPSGVRCNSVSPGDVATPMLSFQAERYGEGDPAGYLQDLLAKYPQGEQARFIQPEEVAELAFFLCQPAARSITGADMAIDCGVSAGH</sequence>
<dbReference type="OrthoDB" id="9803333at2"/>
<evidence type="ECO:0000313" key="4">
    <source>
        <dbReference type="Proteomes" id="UP000064137"/>
    </source>
</evidence>
<gene>
    <name evidence="3" type="ORF">APT59_10730</name>
</gene>
<dbReference type="PRINTS" id="PR00081">
    <property type="entry name" value="GDHRDH"/>
</dbReference>
<keyword evidence="2" id="KW-0560">Oxidoreductase</keyword>
<dbReference type="Pfam" id="PF13561">
    <property type="entry name" value="adh_short_C2"/>
    <property type="match status" value="1"/>
</dbReference>
<dbReference type="CDD" id="cd05233">
    <property type="entry name" value="SDR_c"/>
    <property type="match status" value="1"/>
</dbReference>
<dbReference type="RefSeq" id="WP_059314836.1">
    <property type="nucleotide sequence ID" value="NZ_CP013987.1"/>
</dbReference>
<reference evidence="3 4" key="1">
    <citation type="submission" date="2016-01" db="EMBL/GenBank/DDBJ databases">
        <title>Annotation of Pseudomonas oryzihabitans USDA-ARS-USMARC-56511.</title>
        <authorList>
            <person name="Harhay G.P."/>
            <person name="Harhay D.M."/>
            <person name="Smith T.P.L."/>
            <person name="Bono J.L."/>
            <person name="Heaton M.P."/>
            <person name="Clawson M.L."/>
            <person name="Chitko-Mckown C.G."/>
            <person name="Capik S.F."/>
            <person name="DeDonder K.D."/>
            <person name="Apley M.D."/>
            <person name="Lubbers B.V."/>
            <person name="White B.J."/>
            <person name="Larson R.L."/>
        </authorList>
    </citation>
    <scope>NUCLEOTIDE SEQUENCE [LARGE SCALE GENOMIC DNA]</scope>
    <source>
        <strain evidence="3 4">USDA-ARS-USMARC-56511</strain>
    </source>
</reference>
<dbReference type="PRINTS" id="PR00080">
    <property type="entry name" value="SDRFAMILY"/>
</dbReference>
<dbReference type="PANTHER" id="PTHR43477:SF1">
    <property type="entry name" value="DIHYDROANTICAPSIN 7-DEHYDROGENASE"/>
    <property type="match status" value="1"/>
</dbReference>
<dbReference type="InterPro" id="IPR051122">
    <property type="entry name" value="SDR_DHRS6-like"/>
</dbReference>
<dbReference type="EMBL" id="CP013987">
    <property type="protein sequence ID" value="ALZ84646.1"/>
    <property type="molecule type" value="Genomic_DNA"/>
</dbReference>
<protein>
    <submittedName>
        <fullName evidence="3">Short-chain dehydrogenase</fullName>
    </submittedName>
</protein>
<dbReference type="InterPro" id="IPR036291">
    <property type="entry name" value="NAD(P)-bd_dom_sf"/>
</dbReference>
<dbReference type="KEGG" id="por:APT59_10730"/>
<dbReference type="AlphaFoldDB" id="A0A0U4W4A4"/>
<dbReference type="PANTHER" id="PTHR43477">
    <property type="entry name" value="DIHYDROANTICAPSIN 7-DEHYDROGENASE"/>
    <property type="match status" value="1"/>
</dbReference>
<dbReference type="InterPro" id="IPR020904">
    <property type="entry name" value="Sc_DH/Rdtase_CS"/>
</dbReference>
<evidence type="ECO:0000256" key="2">
    <source>
        <dbReference type="ARBA" id="ARBA00023002"/>
    </source>
</evidence>
<name>A0A0U4W4A4_9PSED</name>
<dbReference type="Gene3D" id="3.40.50.720">
    <property type="entry name" value="NAD(P)-binding Rossmann-like Domain"/>
    <property type="match status" value="1"/>
</dbReference>
<dbReference type="InterPro" id="IPR002347">
    <property type="entry name" value="SDR_fam"/>
</dbReference>
<comment type="similarity">
    <text evidence="1">Belongs to the short-chain dehydrogenases/reductases (SDR) family.</text>
</comment>
<dbReference type="SUPFAM" id="SSF51735">
    <property type="entry name" value="NAD(P)-binding Rossmann-fold domains"/>
    <property type="match status" value="1"/>
</dbReference>
<evidence type="ECO:0000313" key="3">
    <source>
        <dbReference type="EMBL" id="ALZ84646.1"/>
    </source>
</evidence>
<dbReference type="PROSITE" id="PS00061">
    <property type="entry name" value="ADH_SHORT"/>
    <property type="match status" value="1"/>
</dbReference>
<accession>A0A0U4W4A4</accession>
<organism evidence="3 4">
    <name type="scientific">Pseudomonas oryzihabitans</name>
    <dbReference type="NCBI Taxonomy" id="47885"/>
    <lineage>
        <taxon>Bacteria</taxon>
        <taxon>Pseudomonadati</taxon>
        <taxon>Pseudomonadota</taxon>
        <taxon>Gammaproteobacteria</taxon>
        <taxon>Pseudomonadales</taxon>
        <taxon>Pseudomonadaceae</taxon>
        <taxon>Pseudomonas</taxon>
    </lineage>
</organism>
<dbReference type="GO" id="GO:0016491">
    <property type="term" value="F:oxidoreductase activity"/>
    <property type="evidence" value="ECO:0007669"/>
    <property type="project" value="UniProtKB-KW"/>
</dbReference>
<dbReference type="Proteomes" id="UP000064137">
    <property type="component" value="Chromosome"/>
</dbReference>